<feature type="repeat" description="WD" evidence="3">
    <location>
        <begin position="1245"/>
        <end position="1286"/>
    </location>
</feature>
<dbReference type="Pfam" id="PF23948">
    <property type="entry name" value="ARM_5"/>
    <property type="match status" value="1"/>
</dbReference>
<feature type="repeat" description="WD" evidence="3">
    <location>
        <begin position="1287"/>
        <end position="1328"/>
    </location>
</feature>
<dbReference type="InterPro" id="IPR036322">
    <property type="entry name" value="WD40_repeat_dom_sf"/>
</dbReference>
<dbReference type="KEGG" id="mcys:MCB1EB_0632"/>
<keyword evidence="1 3" id="KW-0853">WD repeat</keyword>
<dbReference type="InterPro" id="IPR001646">
    <property type="entry name" value="5peptide_repeat"/>
</dbReference>
<feature type="repeat" description="WD" evidence="3">
    <location>
        <begin position="1707"/>
        <end position="1748"/>
    </location>
</feature>
<keyword evidence="2" id="KW-0677">Repeat</keyword>
<evidence type="ECO:0000313" key="7">
    <source>
        <dbReference type="Proteomes" id="UP000282597"/>
    </source>
</evidence>
<dbReference type="SUPFAM" id="SSF141571">
    <property type="entry name" value="Pentapeptide repeat-like"/>
    <property type="match status" value="1"/>
</dbReference>
<dbReference type="InterPro" id="IPR056251">
    <property type="entry name" value="Arm_rpt_dom"/>
</dbReference>
<dbReference type="Pfam" id="PF00805">
    <property type="entry name" value="Pentapeptide"/>
    <property type="match status" value="1"/>
</dbReference>
<feature type="repeat" description="WD" evidence="3">
    <location>
        <begin position="1413"/>
        <end position="1454"/>
    </location>
</feature>
<dbReference type="PROSITE" id="PS50082">
    <property type="entry name" value="WD_REPEATS_2"/>
    <property type="match status" value="12"/>
</dbReference>
<dbReference type="Proteomes" id="UP000282597">
    <property type="component" value="Chromosome"/>
</dbReference>
<gene>
    <name evidence="6" type="ORF">MCB1EB_0632</name>
</gene>
<proteinExistence type="predicted"/>
<feature type="repeat" description="WD" evidence="3">
    <location>
        <begin position="1497"/>
        <end position="1538"/>
    </location>
</feature>
<feature type="repeat" description="WD" evidence="3">
    <location>
        <begin position="1455"/>
        <end position="1496"/>
    </location>
</feature>
<dbReference type="InterPro" id="IPR015943">
    <property type="entry name" value="WD40/YVTN_repeat-like_dom_sf"/>
</dbReference>
<dbReference type="Gene3D" id="3.40.50.300">
    <property type="entry name" value="P-loop containing nucleotide triphosphate hydrolases"/>
    <property type="match status" value="1"/>
</dbReference>
<dbReference type="PROSITE" id="PS50294">
    <property type="entry name" value="WD_REPEATS_REGION"/>
    <property type="match status" value="12"/>
</dbReference>
<feature type="repeat" description="WD" evidence="3">
    <location>
        <begin position="1665"/>
        <end position="1706"/>
    </location>
</feature>
<dbReference type="InterPro" id="IPR016024">
    <property type="entry name" value="ARM-type_fold"/>
</dbReference>
<feature type="repeat" description="WD" evidence="3">
    <location>
        <begin position="1371"/>
        <end position="1403"/>
    </location>
</feature>
<dbReference type="PANTHER" id="PTHR22847:SF637">
    <property type="entry name" value="WD REPEAT DOMAIN 5B"/>
    <property type="match status" value="1"/>
</dbReference>
<evidence type="ECO:0000256" key="4">
    <source>
        <dbReference type="SAM" id="MobiDB-lite"/>
    </source>
</evidence>
<dbReference type="CDD" id="cd00200">
    <property type="entry name" value="WD40"/>
    <property type="match status" value="2"/>
</dbReference>
<dbReference type="InterPro" id="IPR001680">
    <property type="entry name" value="WD40_rpt"/>
</dbReference>
<evidence type="ECO:0000256" key="2">
    <source>
        <dbReference type="ARBA" id="ARBA00022737"/>
    </source>
</evidence>
<dbReference type="SMART" id="SM00320">
    <property type="entry name" value="WD40"/>
    <property type="match status" value="14"/>
</dbReference>
<dbReference type="InterPro" id="IPR027417">
    <property type="entry name" value="P-loop_NTPase"/>
</dbReference>
<dbReference type="SUPFAM" id="SSF52540">
    <property type="entry name" value="P-loop containing nucleoside triphosphate hydrolases"/>
    <property type="match status" value="1"/>
</dbReference>
<protein>
    <submittedName>
        <fullName evidence="6">NB-ARC domain protein</fullName>
    </submittedName>
</protein>
<feature type="domain" description="Arm-like repeat" evidence="5">
    <location>
        <begin position="222"/>
        <end position="568"/>
    </location>
</feature>
<dbReference type="PROSITE" id="PS00678">
    <property type="entry name" value="WD_REPEATS_1"/>
    <property type="match status" value="11"/>
</dbReference>
<dbReference type="Gene3D" id="2.160.20.80">
    <property type="entry name" value="E3 ubiquitin-protein ligase SopA"/>
    <property type="match status" value="1"/>
</dbReference>
<dbReference type="EMBL" id="AP018150">
    <property type="protein sequence ID" value="BBE08793.1"/>
    <property type="molecule type" value="Genomic_DNA"/>
</dbReference>
<sequence length="1839" mass="201833">MLDSIFSSSRSALSPQETLDLAHSYLEAARKEKNLKIALVLCDDTEASLSQMKKAVRKAQAPQTIADQTLRDKIAEIYFEHGKVLDDLGHKEKAQASYKKAEKWGYVPAQNRIDPLPSPASSHSVRASRSGESNSPTLSRLFASSYGVASLGLEQAHRKLNEVSFFQSNPSAPVMADALPAVGERPKNLQQLANGLILLSLKESAQGETIELSEEAQAWLRETEETEAKRLNALATEVIRVFVDDELKELSVAEVVVLAPGLSKELFNALLKRLINGIEHSTLLETDLLDGLAQMIRNAAPEYLDTDDLVKIVEVVSARLQKTHGQSEDHLYRLTYALTHILDAMADYVKDIDREQLREPLLAYLKSLQDSDNLYLVYQAAYACQALAHVPDNETPWQGAVRRGSTILKGVSGLVSAVKGFDLNKMIESLGSLYDGVGGSGGLLEAWDAGVELYETVKSLRESGQDFVSCLKEGLTFEKKASWYQTLERVDVLLQQHKLKDFEAFVRQAPCRQHKAFQWGLSERLGQLAANPELGAETQQSALRFLGDLYENDVLWGRSVPAKKRILQMLRELGLASNVAKEAKALIARLAQVDGAPKQALYASCEKDATTGPTPLYKPESTPSTLTLLARAQKVPQVEEKVQQLKRERLKAWKKDERLYVKPQGKAKLHDTVTFDLTDKVNEFLRSPEKKILLLLGDSGAGKSTFNSALEANLWKAYLNPPTQERRIPLLIALPEIDNPTHELVEKHLHLKGLNQKQIQELKRSHQFVFILDSYDESQQSKNLYLTNKINQEGGWQGQVIIGCRSEYYGEDDRARFEPEDKTQLQKLVVAPFSKVEIKRYIEVYAQANPLGWSSERYQETLKSIPHLEELVTNPFLLKITLDVLPRLANQEQNLTKTRLTRVALYDEFVEQWFERGKQRFLKEKTLEGQEKKVFEELIDEGFTTSGIAFVKELAVQIYERQRGNPIVKYARFEDQKTWKQEFFGPEDEKRLLREAWPLNRSKNQYQFIHKSLLEYFVARAVFEPGQSESGGREKSHTTVESAKRARRLSFESDYSLDGKAVLDEKDLLDTPLARKNFVTEPAILGFLVERARKEPLFRKQLRGVIERSKVSDENGAHSVDKEVIRKAAANAITVLVKSGEQFNGADLKGIQIPGADLSFGVFDSAQLQGSDLRKTNFRTSWLRQANLSGAQMEGVQFGEWAYVQEESEVTSCAYSPDGQRCAMGLDNGVIRVYDTSSWGKIHTLEGHTSSINSVVYSPSGAQIASGSRDTTVRLWDAHSGAAGHTLKGHTFWVTSVVYSPSGAQIASGSWDCTVRLWDAHSGAARHTLEGHTYSVRSVVYSPSGAQIASGSEDTTVRLWDAHSGAAGHTLEGHTSSVNSVVYSPSGAQIASGSDDTTVRLWDAYSGAAGCTLKGHTIGVNSVVYSPSGAQIASGSRDTTIRLWDAQSGAAGRTLKGHTSSVNSVVYSPGGVQIASGSTDQTVRLWDAHSGAAGHTLEGHTDAVRSVVYSPSGAQIASGSSDQTVRLWDAHSGAAGRTLEGHTDAVRSVVYSPSGAQIASGGDDNTVRLWDAHSGAAGHTLEGHTDVVRSVVYSPSGAQIASGSWDCTVRLWDAHSGAAGRTLEGHTDAVRSVAYSPSGAQIASGSDDNTVRLWDAQSGAAGHTLEGHTYWVTSVVYSPSGAQIASGGYDKTVRLWDAQSGAVGHILEGHTYYVMSVVYSPSGAQIASGSLDNMVRLWEVASGTCLRVMQALSGPVCSVAWTERDGQQYWVIGGLDHSVRQWEIPKEPEGDQMKLRWSSGHGALTVTDMLIEGVEGLSGMNARLLKQRGAVGSVLPLTG</sequence>
<dbReference type="PANTHER" id="PTHR22847">
    <property type="entry name" value="WD40 REPEAT PROTEIN"/>
    <property type="match status" value="1"/>
</dbReference>
<feature type="repeat" description="WD" evidence="3">
    <location>
        <begin position="1539"/>
        <end position="1580"/>
    </location>
</feature>
<dbReference type="PRINTS" id="PR00320">
    <property type="entry name" value="GPROTEINBRPT"/>
</dbReference>
<evidence type="ECO:0000256" key="1">
    <source>
        <dbReference type="ARBA" id="ARBA00022574"/>
    </source>
</evidence>
<dbReference type="InterPro" id="IPR019775">
    <property type="entry name" value="WD40_repeat_CS"/>
</dbReference>
<keyword evidence="7" id="KW-1185">Reference proteome</keyword>
<dbReference type="Pfam" id="PF00400">
    <property type="entry name" value="WD40"/>
    <property type="match status" value="13"/>
</dbReference>
<name>A0A2Z6ETN3_9BURK</name>
<feature type="repeat" description="WD" evidence="3">
    <location>
        <begin position="1329"/>
        <end position="1370"/>
    </location>
</feature>
<feature type="repeat" description="WD" evidence="3">
    <location>
        <begin position="1581"/>
        <end position="1622"/>
    </location>
</feature>
<feature type="compositionally biased region" description="Polar residues" evidence="4">
    <location>
        <begin position="119"/>
        <end position="136"/>
    </location>
</feature>
<organism evidence="6 7">
    <name type="scientific">Mycoavidus cysteinexigens</name>
    <dbReference type="NCBI Taxonomy" id="1553431"/>
    <lineage>
        <taxon>Bacteria</taxon>
        <taxon>Pseudomonadati</taxon>
        <taxon>Pseudomonadota</taxon>
        <taxon>Betaproteobacteria</taxon>
        <taxon>Burkholderiales</taxon>
        <taxon>Burkholderiaceae</taxon>
        <taxon>Mycoavidus</taxon>
    </lineage>
</organism>
<dbReference type="SUPFAM" id="SSF48371">
    <property type="entry name" value="ARM repeat"/>
    <property type="match status" value="1"/>
</dbReference>
<evidence type="ECO:0000313" key="6">
    <source>
        <dbReference type="EMBL" id="BBE08793.1"/>
    </source>
</evidence>
<dbReference type="SUPFAM" id="SSF50978">
    <property type="entry name" value="WD40 repeat-like"/>
    <property type="match status" value="2"/>
</dbReference>
<evidence type="ECO:0000259" key="5">
    <source>
        <dbReference type="Pfam" id="PF23948"/>
    </source>
</evidence>
<dbReference type="Gene3D" id="2.130.10.10">
    <property type="entry name" value="YVTN repeat-like/Quinoprotein amine dehydrogenase"/>
    <property type="match status" value="5"/>
</dbReference>
<feature type="region of interest" description="Disordered" evidence="4">
    <location>
        <begin position="110"/>
        <end position="136"/>
    </location>
</feature>
<accession>A0A2Z6ETN3</accession>
<feature type="repeat" description="WD" evidence="3">
    <location>
        <begin position="1623"/>
        <end position="1664"/>
    </location>
</feature>
<dbReference type="InterPro" id="IPR020472">
    <property type="entry name" value="WD40_PAC1"/>
</dbReference>
<evidence type="ECO:0000256" key="3">
    <source>
        <dbReference type="PROSITE-ProRule" id="PRU00221"/>
    </source>
</evidence>
<reference evidence="6 7" key="1">
    <citation type="journal article" date="2018" name="Microbes Environ.">
        <title>Comparative Genomic Insights into Endofungal Lifestyles of Two Bacterial Endosymbionts, Mycoavidus cysteinexigens and Burkholderia rhizoxinica.</title>
        <authorList>
            <person name="Sharmin D."/>
            <person name="Guo Y."/>
            <person name="Nishizawa T."/>
            <person name="Ohshima S."/>
            <person name="Sato Y."/>
            <person name="Takashima Y."/>
            <person name="Narisawa K."/>
            <person name="Ohta H."/>
        </authorList>
    </citation>
    <scope>NUCLEOTIDE SEQUENCE [LARGE SCALE GENOMIC DNA]</scope>
    <source>
        <strain evidence="6 7">B1-EB</strain>
    </source>
</reference>